<protein>
    <submittedName>
        <fullName evidence="1">Uncharacterized protein</fullName>
    </submittedName>
</protein>
<organism evidence="1 2">
    <name type="scientific">Rufibacter latericius</name>
    <dbReference type="NCBI Taxonomy" id="2487040"/>
    <lineage>
        <taxon>Bacteria</taxon>
        <taxon>Pseudomonadati</taxon>
        <taxon>Bacteroidota</taxon>
        <taxon>Cytophagia</taxon>
        <taxon>Cytophagales</taxon>
        <taxon>Hymenobacteraceae</taxon>
        <taxon>Rufibacter</taxon>
    </lineage>
</organism>
<dbReference type="EMBL" id="RJJD01000004">
    <property type="protein sequence ID" value="RNI28846.1"/>
    <property type="molecule type" value="Genomic_DNA"/>
</dbReference>
<reference evidence="1 2" key="1">
    <citation type="submission" date="2018-11" db="EMBL/GenBank/DDBJ databases">
        <title>Rufibacter latericius sp. nov., isolated from water in Baiyang Lake.</title>
        <authorList>
            <person name="Yang Y."/>
        </authorList>
    </citation>
    <scope>NUCLEOTIDE SEQUENCE [LARGE SCALE GENOMIC DNA]</scope>
    <source>
        <strain evidence="1 2">R-22-1c-1</strain>
    </source>
</reference>
<sequence length="208" mass="24403">MHPKSKIVYLRSIPRYLTHEAMESENRLTTYPPDPSLRNLKLNFQRTERFAGSGLFFPVHMTDIELKLVVDEAFGDLILSNTKIAKVFVRKDKGGKGIDFRLEEAYRRPHQIVKKTMYTFGLNANWKAVDFFEHQTRGTKGTSKVVGGKTYYYPQLLAEEYIGYRSDVVDYIYEQRQRQTGKPAVNPIFCGEEWTCIYQHEHFLLYEE</sequence>
<dbReference type="Proteomes" id="UP000272117">
    <property type="component" value="Unassembled WGS sequence"/>
</dbReference>
<name>A0A3M9MTJ5_9BACT</name>
<comment type="caution">
    <text evidence="1">The sequence shown here is derived from an EMBL/GenBank/DDBJ whole genome shotgun (WGS) entry which is preliminary data.</text>
</comment>
<gene>
    <name evidence="1" type="ORF">EFB08_09470</name>
</gene>
<accession>A0A3M9MTJ5</accession>
<dbReference type="AlphaFoldDB" id="A0A3M9MTJ5"/>
<proteinExistence type="predicted"/>
<keyword evidence="2" id="KW-1185">Reference proteome</keyword>
<evidence type="ECO:0000313" key="1">
    <source>
        <dbReference type="EMBL" id="RNI28846.1"/>
    </source>
</evidence>
<evidence type="ECO:0000313" key="2">
    <source>
        <dbReference type="Proteomes" id="UP000272117"/>
    </source>
</evidence>